<keyword evidence="1" id="KW-0812">Transmembrane</keyword>
<reference evidence="2 3" key="1">
    <citation type="submission" date="2019-09" db="EMBL/GenBank/DDBJ databases">
        <title>Bird 10,000 Genomes (B10K) Project - Family phase.</title>
        <authorList>
            <person name="Zhang G."/>
        </authorList>
    </citation>
    <scope>NUCLEOTIDE SEQUENCE [LARGE SCALE GENOMIC DNA]</scope>
    <source>
        <strain evidence="2">OUT-0007</strain>
        <tissue evidence="2">Blood</tissue>
    </source>
</reference>
<dbReference type="InterPro" id="IPR018154">
    <property type="entry name" value="TLV/ENV_coat_polyprotein"/>
</dbReference>
<evidence type="ECO:0000313" key="3">
    <source>
        <dbReference type="Proteomes" id="UP000546235"/>
    </source>
</evidence>
<feature type="non-terminal residue" evidence="2">
    <location>
        <position position="111"/>
    </location>
</feature>
<comment type="caution">
    <text evidence="2">The sequence shown here is derived from an EMBL/GenBank/DDBJ whole genome shotgun (WGS) entry which is preliminary data.</text>
</comment>
<name>A0A7K6TFW4_CALNI</name>
<sequence>MTKLREGLEKRKKEREAKRSWYESWFTQSPWLTTLLSSIAGPLIILVLILTFGPCILNRVIELVKNRLEAAHLMLLKKDLYEQIEEDRGVEHETSILSLARETIIRFDQQN</sequence>
<protein>
    <submittedName>
        <fullName evidence="2">ENV1 protein</fullName>
    </submittedName>
</protein>
<feature type="non-terminal residue" evidence="2">
    <location>
        <position position="1"/>
    </location>
</feature>
<dbReference type="Proteomes" id="UP000546235">
    <property type="component" value="Unassembled WGS sequence"/>
</dbReference>
<evidence type="ECO:0000313" key="2">
    <source>
        <dbReference type="EMBL" id="NWX08600.1"/>
    </source>
</evidence>
<feature type="transmembrane region" description="Helical" evidence="1">
    <location>
        <begin position="31"/>
        <end position="57"/>
    </location>
</feature>
<evidence type="ECO:0000256" key="1">
    <source>
        <dbReference type="SAM" id="Phobius"/>
    </source>
</evidence>
<dbReference type="Pfam" id="PF00429">
    <property type="entry name" value="TLV_coat"/>
    <property type="match status" value="1"/>
</dbReference>
<keyword evidence="1" id="KW-0472">Membrane</keyword>
<organism evidence="2 3">
    <name type="scientific">Caloenas nicobarica</name>
    <name type="common">Nicobar pigeon</name>
    <dbReference type="NCBI Taxonomy" id="187106"/>
    <lineage>
        <taxon>Eukaryota</taxon>
        <taxon>Metazoa</taxon>
        <taxon>Chordata</taxon>
        <taxon>Craniata</taxon>
        <taxon>Vertebrata</taxon>
        <taxon>Euteleostomi</taxon>
        <taxon>Archelosauria</taxon>
        <taxon>Archosauria</taxon>
        <taxon>Dinosauria</taxon>
        <taxon>Saurischia</taxon>
        <taxon>Theropoda</taxon>
        <taxon>Coelurosauria</taxon>
        <taxon>Aves</taxon>
        <taxon>Neognathae</taxon>
        <taxon>Neoaves</taxon>
        <taxon>Columbimorphae</taxon>
        <taxon>Columbiformes</taxon>
        <taxon>Columbidae</taxon>
        <taxon>Caloenas</taxon>
    </lineage>
</organism>
<proteinExistence type="predicted"/>
<gene>
    <name evidence="2" type="primary">Env1_6</name>
    <name evidence="2" type="ORF">CALNIC_R15256</name>
</gene>
<keyword evidence="3" id="KW-1185">Reference proteome</keyword>
<dbReference type="EMBL" id="VZSB01003156">
    <property type="protein sequence ID" value="NWX08600.1"/>
    <property type="molecule type" value="Genomic_DNA"/>
</dbReference>
<dbReference type="AlphaFoldDB" id="A0A7K6TFW4"/>
<dbReference type="PANTHER" id="PTHR10424">
    <property type="entry name" value="VIRAL ENVELOPE PROTEIN"/>
    <property type="match status" value="1"/>
</dbReference>
<keyword evidence="1" id="KW-1133">Transmembrane helix</keyword>
<dbReference type="PANTHER" id="PTHR10424:SF82">
    <property type="entry name" value="ENVELOPE GLYCOPROTEIN-RELATED"/>
    <property type="match status" value="1"/>
</dbReference>
<accession>A0A7K6TFW4</accession>